<dbReference type="InterPro" id="IPR037185">
    <property type="entry name" value="EmrE-like"/>
</dbReference>
<feature type="transmembrane region" description="Helical" evidence="7">
    <location>
        <begin position="393"/>
        <end position="414"/>
    </location>
</feature>
<evidence type="ECO:0000256" key="2">
    <source>
        <dbReference type="ARBA" id="ARBA00007635"/>
    </source>
</evidence>
<comment type="similarity">
    <text evidence="2">Belongs to the drug/metabolite transporter (DMT) superfamily. Plant drug/metabolite exporter (P-DME) (TC 2.A.7.4) family.</text>
</comment>
<evidence type="ECO:0000256" key="4">
    <source>
        <dbReference type="ARBA" id="ARBA00022692"/>
    </source>
</evidence>
<gene>
    <name evidence="9" type="ORF">AXF42_Ash016560</name>
</gene>
<feature type="transmembrane region" description="Helical" evidence="7">
    <location>
        <begin position="265"/>
        <end position="284"/>
    </location>
</feature>
<feature type="transmembrane region" description="Helical" evidence="7">
    <location>
        <begin position="450"/>
        <end position="469"/>
    </location>
</feature>
<dbReference type="OrthoDB" id="2017960at2759"/>
<accession>A0A2I0AVJ0</accession>
<dbReference type="GO" id="GO:0005886">
    <property type="term" value="C:plasma membrane"/>
    <property type="evidence" value="ECO:0007669"/>
    <property type="project" value="UniProtKB-SubCell"/>
</dbReference>
<dbReference type="SUPFAM" id="SSF103481">
    <property type="entry name" value="Multidrug resistance efflux transporter EmrE"/>
    <property type="match status" value="1"/>
</dbReference>
<organism evidence="9 10">
    <name type="scientific">Apostasia shenzhenica</name>
    <dbReference type="NCBI Taxonomy" id="1088818"/>
    <lineage>
        <taxon>Eukaryota</taxon>
        <taxon>Viridiplantae</taxon>
        <taxon>Streptophyta</taxon>
        <taxon>Embryophyta</taxon>
        <taxon>Tracheophyta</taxon>
        <taxon>Spermatophyta</taxon>
        <taxon>Magnoliopsida</taxon>
        <taxon>Liliopsida</taxon>
        <taxon>Asparagales</taxon>
        <taxon>Orchidaceae</taxon>
        <taxon>Apostasioideae</taxon>
        <taxon>Apostasia</taxon>
    </lineage>
</organism>
<dbReference type="PANTHER" id="PTHR42920:SF26">
    <property type="entry name" value="OS03G0707200 PROTEIN"/>
    <property type="match status" value="1"/>
</dbReference>
<dbReference type="EMBL" id="KZ451948">
    <property type="protein sequence ID" value="PKA59536.1"/>
    <property type="molecule type" value="Genomic_DNA"/>
</dbReference>
<evidence type="ECO:0000256" key="5">
    <source>
        <dbReference type="ARBA" id="ARBA00022989"/>
    </source>
</evidence>
<sequence>MGSGQRAAYPSGFWLSATDPKDEKILFSSLRSRGRPHPIIFPAADMASSCPHHPWSLLLRSEALHPSLSFSTFSLYSFSLHAESRRFPVARRLPRSSLRDFLPSDEHKKLDLNTLSPEASEKLLNQCVQRDAKLGKLVPVAEGAESFAPLSRRPRARLRRDSFRRRPLWKRIVFASRKVRSIILLNIITVIYASDIPVLKEVEQIVDPALFTVVRFAVMAIPFLPFMFTANRDSQTQFSGIELGFWISLGYISQALGLLTSKAGSASFLSAFTIIIVPLIDGIFGATVPALTWSGALLSLVGVAMLEYGSSPCVGDILNFLSAVFFGIHIFRTEKISRSTKKENVLALLGYEVVVVALSSMIWFVFQRYFLEGNRSSMALCTWSALRDWIISFPWIPAIYTGIFSTGLCLLAEMDAMRDVSATETAIIYGLEPIWGAAFAWFLLGERWSNSTWIGAALVLCGSFTVQILGESGKDGGKSDRIKLTDEQKDLSLSAVAVDSRKNDAHLFRK</sequence>
<feature type="transmembrane region" description="Helical" evidence="7">
    <location>
        <begin position="426"/>
        <end position="444"/>
    </location>
</feature>
<protein>
    <recommendedName>
        <fullName evidence="8">EamA domain-containing protein</fullName>
    </recommendedName>
</protein>
<evidence type="ECO:0000313" key="10">
    <source>
        <dbReference type="Proteomes" id="UP000236161"/>
    </source>
</evidence>
<comment type="subcellular location">
    <subcellularLocation>
        <location evidence="1">Cell membrane</location>
        <topology evidence="1">Multi-pass membrane protein</topology>
    </subcellularLocation>
</comment>
<feature type="transmembrane region" description="Helical" evidence="7">
    <location>
        <begin position="345"/>
        <end position="366"/>
    </location>
</feature>
<evidence type="ECO:0000256" key="7">
    <source>
        <dbReference type="SAM" id="Phobius"/>
    </source>
</evidence>
<evidence type="ECO:0000313" key="9">
    <source>
        <dbReference type="EMBL" id="PKA59536.1"/>
    </source>
</evidence>
<evidence type="ECO:0000259" key="8">
    <source>
        <dbReference type="Pfam" id="PF00892"/>
    </source>
</evidence>
<evidence type="ECO:0000256" key="6">
    <source>
        <dbReference type="ARBA" id="ARBA00023136"/>
    </source>
</evidence>
<name>A0A2I0AVJ0_9ASPA</name>
<dbReference type="Pfam" id="PF00892">
    <property type="entry name" value="EamA"/>
    <property type="match status" value="2"/>
</dbReference>
<dbReference type="PANTHER" id="PTHR42920">
    <property type="entry name" value="OS03G0707200 PROTEIN-RELATED"/>
    <property type="match status" value="1"/>
</dbReference>
<feature type="domain" description="EamA" evidence="8">
    <location>
        <begin position="181"/>
        <end position="306"/>
    </location>
</feature>
<feature type="transmembrane region" description="Helical" evidence="7">
    <location>
        <begin position="205"/>
        <end position="228"/>
    </location>
</feature>
<dbReference type="InterPro" id="IPR000620">
    <property type="entry name" value="EamA_dom"/>
</dbReference>
<feature type="domain" description="EamA" evidence="8">
    <location>
        <begin position="315"/>
        <end position="465"/>
    </location>
</feature>
<dbReference type="AlphaFoldDB" id="A0A2I0AVJ0"/>
<proteinExistence type="inferred from homology"/>
<evidence type="ECO:0000256" key="1">
    <source>
        <dbReference type="ARBA" id="ARBA00004651"/>
    </source>
</evidence>
<dbReference type="InterPro" id="IPR051258">
    <property type="entry name" value="Diverse_Substrate_Transporter"/>
</dbReference>
<keyword evidence="5 7" id="KW-1133">Transmembrane helix</keyword>
<keyword evidence="10" id="KW-1185">Reference proteome</keyword>
<evidence type="ECO:0000256" key="3">
    <source>
        <dbReference type="ARBA" id="ARBA00022475"/>
    </source>
</evidence>
<feature type="transmembrane region" description="Helical" evidence="7">
    <location>
        <begin position="317"/>
        <end position="333"/>
    </location>
</feature>
<dbReference type="STRING" id="1088818.A0A2I0AVJ0"/>
<keyword evidence="4 7" id="KW-0812">Transmembrane</keyword>
<dbReference type="Proteomes" id="UP000236161">
    <property type="component" value="Unassembled WGS sequence"/>
</dbReference>
<keyword evidence="6 7" id="KW-0472">Membrane</keyword>
<feature type="transmembrane region" description="Helical" evidence="7">
    <location>
        <begin position="179"/>
        <end position="199"/>
    </location>
</feature>
<reference evidence="9 10" key="1">
    <citation type="journal article" date="2017" name="Nature">
        <title>The Apostasia genome and the evolution of orchids.</title>
        <authorList>
            <person name="Zhang G.Q."/>
            <person name="Liu K.W."/>
            <person name="Li Z."/>
            <person name="Lohaus R."/>
            <person name="Hsiao Y.Y."/>
            <person name="Niu S.C."/>
            <person name="Wang J.Y."/>
            <person name="Lin Y.C."/>
            <person name="Xu Q."/>
            <person name="Chen L.J."/>
            <person name="Yoshida K."/>
            <person name="Fujiwara S."/>
            <person name="Wang Z.W."/>
            <person name="Zhang Y.Q."/>
            <person name="Mitsuda N."/>
            <person name="Wang M."/>
            <person name="Liu G.H."/>
            <person name="Pecoraro L."/>
            <person name="Huang H.X."/>
            <person name="Xiao X.J."/>
            <person name="Lin M."/>
            <person name="Wu X.Y."/>
            <person name="Wu W.L."/>
            <person name="Chen Y.Y."/>
            <person name="Chang S.B."/>
            <person name="Sakamoto S."/>
            <person name="Ohme-Takagi M."/>
            <person name="Yagi M."/>
            <person name="Zeng S.J."/>
            <person name="Shen C.Y."/>
            <person name="Yeh C.M."/>
            <person name="Luo Y.B."/>
            <person name="Tsai W.C."/>
            <person name="Van de Peer Y."/>
            <person name="Liu Z.J."/>
        </authorList>
    </citation>
    <scope>NUCLEOTIDE SEQUENCE [LARGE SCALE GENOMIC DNA]</scope>
    <source>
        <strain evidence="10">cv. Shenzhen</strain>
        <tissue evidence="9">Stem</tissue>
    </source>
</reference>
<keyword evidence="3" id="KW-1003">Cell membrane</keyword>